<reference evidence="3 4" key="1">
    <citation type="journal article" date="2007" name="Int. J. Syst. Evol. Microbiol.">
        <title>Paenibacillus ginsengarvi sp. nov., isolated from soil from ginseng cultivation.</title>
        <authorList>
            <person name="Yoon M.H."/>
            <person name="Ten L.N."/>
            <person name="Im W.T."/>
        </authorList>
    </citation>
    <scope>NUCLEOTIDE SEQUENCE [LARGE SCALE GENOMIC DNA]</scope>
    <source>
        <strain evidence="3 4">KCTC 13059</strain>
    </source>
</reference>
<dbReference type="InterPro" id="IPR046834">
    <property type="entry name" value="ABC_ATPase_C"/>
</dbReference>
<dbReference type="InterPro" id="IPR049069">
    <property type="entry name" value="MRB1590-like_C"/>
</dbReference>
<dbReference type="Pfam" id="PF09818">
    <property type="entry name" value="ABC_ATPase"/>
    <property type="match status" value="1"/>
</dbReference>
<feature type="domain" description="MRB1590-like C-terminal" evidence="2">
    <location>
        <begin position="508"/>
        <end position="626"/>
    </location>
</feature>
<dbReference type="PANTHER" id="PTHR38149">
    <property type="entry name" value="ATPASE"/>
    <property type="match status" value="1"/>
</dbReference>
<feature type="domain" description="ATPase of the ABC class C-terminal" evidence="1">
    <location>
        <begin position="222"/>
        <end position="476"/>
    </location>
</feature>
<sequence>MKRLLWYLNQITDSNTTTFRYTVVVDGASVQKEIYDGECAETHLKPSGEVLNSDRLEIRRETVYWRDGISYAFERTNRMALDRPTVTIAIPVERLGITDFTPAAADYCLRRIAPYFEHVNAEYANKARPDSDNGRFYMYSPGGEVLSRNAAYFALCPAKDYENGRGAKIYVTKFVDPLPDQMCVCVRIEIQLPHGKLKRMRNMLVGHLPDETERFVREFDSEGLRSALALEAKQNSIRKFLREEHYCAFIANGSILAREKGTQLPMKEALPFQSTTEDEIEIAGVRGMGIRHGVTVITGGGYSGKSTILNAVSAGIYNHVAGDGRELCITDNSAVTITAEDGRAVSSLNISPFIKWLPGGNTKVFSTAHASGSTSQAANIMEAVDCGSTLLLIDEDRSATNFMIRDALMKELIEKEPITPFTDRVRELSANGVSTLLVIGGSGEYLSVADKIYMMDDFVIHDATLRAKRLSPELSKPPSSADWTTRRALTSSRFTSYPEGSGSERLEVSDTGFIVIGDERIDVRALHDVATAAQVNALAFMLRFLERGADDGNELETLALAMRGLTRKTTSREIDVAECVRKLYAQIEQEGIHIVDSGFFTTMNRFLDLPREFELRAAINRMRRVTWSTTQKIK</sequence>
<evidence type="ECO:0000259" key="1">
    <source>
        <dbReference type="Pfam" id="PF09818"/>
    </source>
</evidence>
<dbReference type="PANTHER" id="PTHR38149:SF1">
    <property type="entry name" value="ATPASE"/>
    <property type="match status" value="1"/>
</dbReference>
<organism evidence="3 4">
    <name type="scientific">Paenibacillus ginsengarvi</name>
    <dbReference type="NCBI Taxonomy" id="400777"/>
    <lineage>
        <taxon>Bacteria</taxon>
        <taxon>Bacillati</taxon>
        <taxon>Bacillota</taxon>
        <taxon>Bacilli</taxon>
        <taxon>Bacillales</taxon>
        <taxon>Paenibacillaceae</taxon>
        <taxon>Paenibacillus</taxon>
    </lineage>
</organism>
<comment type="caution">
    <text evidence="3">The sequence shown here is derived from an EMBL/GenBank/DDBJ whole genome shotgun (WGS) entry which is preliminary data.</text>
</comment>
<dbReference type="AlphaFoldDB" id="A0A3B0AXP9"/>
<dbReference type="InterPro" id="IPR019195">
    <property type="entry name" value="ABC_ATPase_put"/>
</dbReference>
<dbReference type="RefSeq" id="WP_120751655.1">
    <property type="nucleotide sequence ID" value="NZ_RBAH01000041.1"/>
</dbReference>
<evidence type="ECO:0000259" key="2">
    <source>
        <dbReference type="Pfam" id="PF21117"/>
    </source>
</evidence>
<evidence type="ECO:0000313" key="4">
    <source>
        <dbReference type="Proteomes" id="UP000282311"/>
    </source>
</evidence>
<dbReference type="Pfam" id="PF21117">
    <property type="entry name" value="MRB1590_C"/>
    <property type="match status" value="1"/>
</dbReference>
<keyword evidence="4" id="KW-1185">Reference proteome</keyword>
<dbReference type="InterPro" id="IPR027417">
    <property type="entry name" value="P-loop_NTPase"/>
</dbReference>
<dbReference type="Proteomes" id="UP000282311">
    <property type="component" value="Unassembled WGS sequence"/>
</dbReference>
<proteinExistence type="predicted"/>
<name>A0A3B0AXP9_9BACL</name>
<accession>A0A3B0AXP9</accession>
<dbReference type="EMBL" id="RBAH01000041">
    <property type="protein sequence ID" value="RKN64587.1"/>
    <property type="molecule type" value="Genomic_DNA"/>
</dbReference>
<evidence type="ECO:0000313" key="3">
    <source>
        <dbReference type="EMBL" id="RKN64587.1"/>
    </source>
</evidence>
<protein>
    <recommendedName>
        <fullName evidence="5">ATPase</fullName>
    </recommendedName>
</protein>
<gene>
    <name evidence="3" type="ORF">D7M11_33625</name>
</gene>
<evidence type="ECO:0008006" key="5">
    <source>
        <dbReference type="Google" id="ProtNLM"/>
    </source>
</evidence>
<dbReference type="SUPFAM" id="SSF52540">
    <property type="entry name" value="P-loop containing nucleoside triphosphate hydrolases"/>
    <property type="match status" value="1"/>
</dbReference>
<dbReference type="OrthoDB" id="9809999at2"/>